<protein>
    <submittedName>
        <fullName evidence="9">O-antigen ligase C-terminal domain-containing protein</fullName>
    </submittedName>
</protein>
<evidence type="ECO:0000259" key="7">
    <source>
        <dbReference type="Pfam" id="PF11846"/>
    </source>
</evidence>
<feature type="transmembrane region" description="Helical" evidence="5">
    <location>
        <begin position="73"/>
        <end position="93"/>
    </location>
</feature>
<dbReference type="Pfam" id="PF04932">
    <property type="entry name" value="Wzy_C"/>
    <property type="match status" value="1"/>
</dbReference>
<feature type="transmembrane region" description="Helical" evidence="5">
    <location>
        <begin position="105"/>
        <end position="128"/>
    </location>
</feature>
<dbReference type="Pfam" id="PF15864">
    <property type="entry name" value="PglL_A"/>
    <property type="match status" value="1"/>
</dbReference>
<proteinExistence type="predicted"/>
<dbReference type="InterPro" id="IPR051533">
    <property type="entry name" value="WaaL-like"/>
</dbReference>
<reference evidence="9 10" key="1">
    <citation type="submission" date="2020-10" db="EMBL/GenBank/DDBJ databases">
        <title>The genome sequence of Chitinilyticum litopenaei 4Y14.</title>
        <authorList>
            <person name="Liu Y."/>
        </authorList>
    </citation>
    <scope>NUCLEOTIDE SEQUENCE [LARGE SCALE GENOMIC DNA]</scope>
    <source>
        <strain evidence="9 10">4Y14</strain>
    </source>
</reference>
<comment type="caution">
    <text evidence="9">The sequence shown here is derived from an EMBL/GenBank/DDBJ whole genome shotgun (WGS) entry which is preliminary data.</text>
</comment>
<evidence type="ECO:0000256" key="3">
    <source>
        <dbReference type="ARBA" id="ARBA00022989"/>
    </source>
</evidence>
<feature type="transmembrane region" description="Helical" evidence="5">
    <location>
        <begin position="134"/>
        <end position="152"/>
    </location>
</feature>
<dbReference type="InterPro" id="IPR031726">
    <property type="entry name" value="PglL_A"/>
</dbReference>
<dbReference type="GO" id="GO:0016020">
    <property type="term" value="C:membrane"/>
    <property type="evidence" value="ECO:0007669"/>
    <property type="project" value="UniProtKB-SubCell"/>
</dbReference>
<feature type="domain" description="O-antigen ligase-related" evidence="6">
    <location>
        <begin position="234"/>
        <end position="394"/>
    </location>
</feature>
<feature type="transmembrane region" description="Helical" evidence="5">
    <location>
        <begin position="463"/>
        <end position="487"/>
    </location>
</feature>
<dbReference type="InterPro" id="IPR021797">
    <property type="entry name" value="Wzy_C_2"/>
</dbReference>
<evidence type="ECO:0000259" key="8">
    <source>
        <dbReference type="Pfam" id="PF15864"/>
    </source>
</evidence>
<dbReference type="AlphaFoldDB" id="A0A8J7FR08"/>
<sequence length="644" mass="71224">MSANPLIDLVQQVMSMYDDLLKYGYLTITSALILLVALFSRVNRSQQSFQLLLFLLGWLPFFVSFRYQPNPVFPSELVALTLMTLIALAGALLPDERREPAAIPWATLPWGGLILALALQAIILPVYYWSDRSIPGLYALIAALGVWSLARARKEFGGEVLAQSLAWGLLCGAVFNSIIASGQVFEMLRSGHFQLVFGNIGQKNMYGHYIGWGMASAAWLAARREIPKWLFAVLAVWLALAMAWSSSRSPFLYAGAWFVIGAFLAWRANESVRRFGALLAINGLLIIAMQFVAPLVNEAVKLLLGLNQANTVPTGLDRLDSNGARRLVEWQKAWQAFVEHPLLGLGWGAYPQQSVALQVQPHFAVVEESVLFTHAHNSVLNLLAELGLVGCLLIVAGLLAVFAGLRNTWREPLGAFGVSLAIVSLLHSAVEYPLWYFHFIAPFAIALFFINSEGPRLLRWPAAVQRSILTFCATLGIVLCFCAGVLYCQLYPVMDASDNAEINKTNQRILNQLARNPLTDYYAEQALTNYIYPSTRINTEHLELLRRINAVRPYPADLAHLAIMETLQGNAALGHTLMRQAAFAFPENIDYLYDVIGNFREPQVRALRSEIDDAMMLLRKDKQLPQLKPLPAPASAASAASPAS</sequence>
<evidence type="ECO:0000256" key="2">
    <source>
        <dbReference type="ARBA" id="ARBA00022692"/>
    </source>
</evidence>
<dbReference type="Pfam" id="PF11846">
    <property type="entry name" value="Wzy_C_2"/>
    <property type="match status" value="1"/>
</dbReference>
<feature type="transmembrane region" description="Helical" evidence="5">
    <location>
        <begin position="275"/>
        <end position="296"/>
    </location>
</feature>
<keyword evidence="9" id="KW-0436">Ligase</keyword>
<feature type="transmembrane region" description="Helical" evidence="5">
    <location>
        <begin position="435"/>
        <end position="451"/>
    </location>
</feature>
<evidence type="ECO:0000313" key="9">
    <source>
        <dbReference type="EMBL" id="MBE9609186.1"/>
    </source>
</evidence>
<evidence type="ECO:0000256" key="5">
    <source>
        <dbReference type="SAM" id="Phobius"/>
    </source>
</evidence>
<accession>A0A8J7FR08</accession>
<keyword evidence="4 5" id="KW-0472">Membrane</keyword>
<evidence type="ECO:0000259" key="6">
    <source>
        <dbReference type="Pfam" id="PF04932"/>
    </source>
</evidence>
<feature type="transmembrane region" description="Helical" evidence="5">
    <location>
        <begin position="51"/>
        <end position="67"/>
    </location>
</feature>
<feature type="transmembrane region" description="Helical" evidence="5">
    <location>
        <begin position="205"/>
        <end position="222"/>
    </location>
</feature>
<feature type="transmembrane region" description="Helical" evidence="5">
    <location>
        <begin position="164"/>
        <end position="185"/>
    </location>
</feature>
<organism evidence="9 10">
    <name type="scientific">Chitinilyticum piscinae</name>
    <dbReference type="NCBI Taxonomy" id="2866724"/>
    <lineage>
        <taxon>Bacteria</taxon>
        <taxon>Pseudomonadati</taxon>
        <taxon>Pseudomonadota</taxon>
        <taxon>Betaproteobacteria</taxon>
        <taxon>Neisseriales</taxon>
        <taxon>Chitinibacteraceae</taxon>
        <taxon>Chitinilyticum</taxon>
    </lineage>
</organism>
<feature type="domain" description="Protein glycosylation ligase" evidence="8">
    <location>
        <begin position="196"/>
        <end position="220"/>
    </location>
</feature>
<dbReference type="GO" id="GO:0016874">
    <property type="term" value="F:ligase activity"/>
    <property type="evidence" value="ECO:0007669"/>
    <property type="project" value="UniProtKB-KW"/>
</dbReference>
<comment type="subcellular location">
    <subcellularLocation>
        <location evidence="1">Membrane</location>
        <topology evidence="1">Multi-pass membrane protein</topology>
    </subcellularLocation>
</comment>
<keyword evidence="3 5" id="KW-1133">Transmembrane helix</keyword>
<evidence type="ECO:0000256" key="1">
    <source>
        <dbReference type="ARBA" id="ARBA00004141"/>
    </source>
</evidence>
<feature type="transmembrane region" description="Helical" evidence="5">
    <location>
        <begin position="20"/>
        <end position="39"/>
    </location>
</feature>
<keyword evidence="10" id="KW-1185">Reference proteome</keyword>
<feature type="domain" description="Virulence factor membrane-bound polymerase C-terminal" evidence="7">
    <location>
        <begin position="418"/>
        <end position="588"/>
    </location>
</feature>
<feature type="transmembrane region" description="Helical" evidence="5">
    <location>
        <begin position="412"/>
        <end position="429"/>
    </location>
</feature>
<dbReference type="PANTHER" id="PTHR37422">
    <property type="entry name" value="TEICHURONIC ACID BIOSYNTHESIS PROTEIN TUAE"/>
    <property type="match status" value="1"/>
</dbReference>
<dbReference type="InterPro" id="IPR007016">
    <property type="entry name" value="O-antigen_ligase-rel_domated"/>
</dbReference>
<feature type="transmembrane region" description="Helical" evidence="5">
    <location>
        <begin position="229"/>
        <end position="245"/>
    </location>
</feature>
<dbReference type="EMBL" id="JADFUA010000003">
    <property type="protein sequence ID" value="MBE9609186.1"/>
    <property type="molecule type" value="Genomic_DNA"/>
</dbReference>
<feature type="transmembrane region" description="Helical" evidence="5">
    <location>
        <begin position="386"/>
        <end position="405"/>
    </location>
</feature>
<evidence type="ECO:0000313" key="10">
    <source>
        <dbReference type="Proteomes" id="UP000604481"/>
    </source>
</evidence>
<dbReference type="Proteomes" id="UP000604481">
    <property type="component" value="Unassembled WGS sequence"/>
</dbReference>
<evidence type="ECO:0000256" key="4">
    <source>
        <dbReference type="ARBA" id="ARBA00023136"/>
    </source>
</evidence>
<dbReference type="RefSeq" id="WP_194115700.1">
    <property type="nucleotide sequence ID" value="NZ_JADFUA010000003.1"/>
</dbReference>
<feature type="transmembrane region" description="Helical" evidence="5">
    <location>
        <begin position="251"/>
        <end position="268"/>
    </location>
</feature>
<keyword evidence="2 5" id="KW-0812">Transmembrane</keyword>
<dbReference type="PANTHER" id="PTHR37422:SF21">
    <property type="entry name" value="EXOQ-LIKE PROTEIN"/>
    <property type="match status" value="1"/>
</dbReference>
<name>A0A8J7FR08_9NEIS</name>
<gene>
    <name evidence="9" type="ORF">INR99_07480</name>
</gene>